<evidence type="ECO:0000256" key="1">
    <source>
        <dbReference type="SAM" id="MobiDB-lite"/>
    </source>
</evidence>
<dbReference type="Pfam" id="PF00710">
    <property type="entry name" value="Asparaginase"/>
    <property type="match status" value="1"/>
</dbReference>
<dbReference type="PIRSF" id="PIRSF500176">
    <property type="entry name" value="L_ASNase"/>
    <property type="match status" value="1"/>
</dbReference>
<dbReference type="OrthoDB" id="9788068at2"/>
<dbReference type="InterPro" id="IPR036152">
    <property type="entry name" value="Asp/glu_Ase-like_sf"/>
</dbReference>
<keyword evidence="4" id="KW-1185">Reference proteome</keyword>
<sequence length="141" mass="14967">MRFASTSGRRCVRRRITQGTGTIEETAFFLDLYHGHDQPMTVADAMRTSTMPCPDGPANLYAAVIAAADPCLSGAGAQVVPNNEIRVARQVREAFHGLSASTTSPSASWRQGGRAPRQPVGAGMAGRTLEPTPRTNVRSVG</sequence>
<proteinExistence type="predicted"/>
<evidence type="ECO:0000259" key="2">
    <source>
        <dbReference type="Pfam" id="PF00710"/>
    </source>
</evidence>
<dbReference type="PIRSF" id="PIRSF001220">
    <property type="entry name" value="L-ASNase_gatD"/>
    <property type="match status" value="1"/>
</dbReference>
<dbReference type="GO" id="GO:0004067">
    <property type="term" value="F:asparaginase activity"/>
    <property type="evidence" value="ECO:0007669"/>
    <property type="project" value="UniProtKB-UniRule"/>
</dbReference>
<dbReference type="Gene3D" id="3.40.50.1170">
    <property type="entry name" value="L-asparaginase, N-terminal domain"/>
    <property type="match status" value="1"/>
</dbReference>
<dbReference type="InterPro" id="IPR027474">
    <property type="entry name" value="L-asparaginase_N"/>
</dbReference>
<dbReference type="EMBL" id="VCHX02000351">
    <property type="protein sequence ID" value="TPQ15568.1"/>
    <property type="molecule type" value="Genomic_DNA"/>
</dbReference>
<gene>
    <name evidence="3" type="ORF">FGD71_046305</name>
</gene>
<accession>A0A505D451</accession>
<dbReference type="PROSITE" id="PS51732">
    <property type="entry name" value="ASN_GLN_ASE_3"/>
    <property type="match status" value="1"/>
</dbReference>
<dbReference type="InterPro" id="IPR006034">
    <property type="entry name" value="Asparaginase/glutaminase-like"/>
</dbReference>
<feature type="compositionally biased region" description="Polar residues" evidence="1">
    <location>
        <begin position="99"/>
        <end position="109"/>
    </location>
</feature>
<dbReference type="AlphaFoldDB" id="A0A505D451"/>
<protein>
    <recommendedName>
        <fullName evidence="2">L-asparaginase N-terminal domain-containing protein</fullName>
    </recommendedName>
</protein>
<dbReference type="InterPro" id="IPR037152">
    <property type="entry name" value="L-asparaginase_N_sf"/>
</dbReference>
<dbReference type="SUPFAM" id="SSF53774">
    <property type="entry name" value="Glutaminase/Asparaginase"/>
    <property type="match status" value="1"/>
</dbReference>
<reference evidence="3 4" key="1">
    <citation type="submission" date="2019-06" db="EMBL/GenBank/DDBJ databases">
        <title>Streptomyces sporangiiformans sp. nov., a novel actinomycete isolated from soil in Mount Song.</title>
        <authorList>
            <person name="Han L."/>
        </authorList>
    </citation>
    <scope>NUCLEOTIDE SEQUENCE [LARGE SCALE GENOMIC DNA]</scope>
    <source>
        <strain evidence="3 4">NEAU-SSA 1</strain>
    </source>
</reference>
<dbReference type="Proteomes" id="UP000317378">
    <property type="component" value="Unassembled WGS sequence"/>
</dbReference>
<evidence type="ECO:0000313" key="4">
    <source>
        <dbReference type="Proteomes" id="UP000317378"/>
    </source>
</evidence>
<evidence type="ECO:0000313" key="3">
    <source>
        <dbReference type="EMBL" id="TPQ15568.1"/>
    </source>
</evidence>
<name>A0A505D451_9ACTN</name>
<feature type="domain" description="L-asparaginase N-terminal" evidence="2">
    <location>
        <begin position="16"/>
        <end position="93"/>
    </location>
</feature>
<organism evidence="3 4">
    <name type="scientific">Streptomyces sporangiiformans</name>
    <dbReference type="NCBI Taxonomy" id="2315329"/>
    <lineage>
        <taxon>Bacteria</taxon>
        <taxon>Bacillati</taxon>
        <taxon>Actinomycetota</taxon>
        <taxon>Actinomycetes</taxon>
        <taxon>Kitasatosporales</taxon>
        <taxon>Streptomycetaceae</taxon>
        <taxon>Streptomyces</taxon>
    </lineage>
</organism>
<feature type="region of interest" description="Disordered" evidence="1">
    <location>
        <begin position="96"/>
        <end position="141"/>
    </location>
</feature>
<comment type="caution">
    <text evidence="3">The sequence shown here is derived from an EMBL/GenBank/DDBJ whole genome shotgun (WGS) entry which is preliminary data.</text>
</comment>